<proteinExistence type="predicted"/>
<protein>
    <submittedName>
        <fullName evidence="1">Uncharacterized protein</fullName>
    </submittedName>
</protein>
<organism evidence="1 2">
    <name type="scientific">Brassica cretica</name>
    <name type="common">Mustard</name>
    <dbReference type="NCBI Taxonomy" id="69181"/>
    <lineage>
        <taxon>Eukaryota</taxon>
        <taxon>Viridiplantae</taxon>
        <taxon>Streptophyta</taxon>
        <taxon>Embryophyta</taxon>
        <taxon>Tracheophyta</taxon>
        <taxon>Spermatophyta</taxon>
        <taxon>Magnoliopsida</taxon>
        <taxon>eudicotyledons</taxon>
        <taxon>Gunneridae</taxon>
        <taxon>Pentapetalae</taxon>
        <taxon>rosids</taxon>
        <taxon>malvids</taxon>
        <taxon>Brassicales</taxon>
        <taxon>Brassicaceae</taxon>
        <taxon>Brassiceae</taxon>
        <taxon>Brassica</taxon>
    </lineage>
</organism>
<comment type="caution">
    <text evidence="1">The sequence shown here is derived from an EMBL/GenBank/DDBJ whole genome shotgun (WGS) entry which is preliminary data.</text>
</comment>
<dbReference type="EMBL" id="QGKV02000759">
    <property type="protein sequence ID" value="KAF3567666.1"/>
    <property type="molecule type" value="Genomic_DNA"/>
</dbReference>
<gene>
    <name evidence="1" type="ORF">DY000_02017069</name>
</gene>
<accession>A0ABQ7D5X6</accession>
<sequence length="87" mass="9089">MISAALPDSVPILGVGEGHDGSLIENTGLEKDLRNQVKATPKASGELQGRGEYNTIVPARPSAELTSPARRMAELVACSIQLGHPLS</sequence>
<reference evidence="1 2" key="1">
    <citation type="journal article" date="2020" name="BMC Genomics">
        <title>Intraspecific diversification of the crop wild relative Brassica cretica Lam. using demographic model selection.</title>
        <authorList>
            <person name="Kioukis A."/>
            <person name="Michalopoulou V.A."/>
            <person name="Briers L."/>
            <person name="Pirintsos S."/>
            <person name="Studholme D.J."/>
            <person name="Pavlidis P."/>
            <person name="Sarris P.F."/>
        </authorList>
    </citation>
    <scope>NUCLEOTIDE SEQUENCE [LARGE SCALE GENOMIC DNA]</scope>
    <source>
        <strain evidence="2">cv. PFS-1207/04</strain>
    </source>
</reference>
<dbReference type="Proteomes" id="UP000266723">
    <property type="component" value="Unassembled WGS sequence"/>
</dbReference>
<name>A0ABQ7D5X6_BRACR</name>
<evidence type="ECO:0000313" key="1">
    <source>
        <dbReference type="EMBL" id="KAF3567666.1"/>
    </source>
</evidence>
<evidence type="ECO:0000313" key="2">
    <source>
        <dbReference type="Proteomes" id="UP000266723"/>
    </source>
</evidence>
<keyword evidence="2" id="KW-1185">Reference proteome</keyword>